<gene>
    <name evidence="2" type="ORF">SAMN05216251_12755</name>
</gene>
<dbReference type="Gene3D" id="3.40.50.300">
    <property type="entry name" value="P-loop containing nucleotide triphosphate hydrolases"/>
    <property type="match status" value="1"/>
</dbReference>
<dbReference type="SMART" id="SM00028">
    <property type="entry name" value="TPR"/>
    <property type="match status" value="3"/>
</dbReference>
<evidence type="ECO:0000256" key="1">
    <source>
        <dbReference type="SAM" id="MobiDB-lite"/>
    </source>
</evidence>
<organism evidence="2 3">
    <name type="scientific">Actinacidiphila alni</name>
    <dbReference type="NCBI Taxonomy" id="380248"/>
    <lineage>
        <taxon>Bacteria</taxon>
        <taxon>Bacillati</taxon>
        <taxon>Actinomycetota</taxon>
        <taxon>Actinomycetes</taxon>
        <taxon>Kitasatosporales</taxon>
        <taxon>Streptomycetaceae</taxon>
        <taxon>Actinacidiphila</taxon>
    </lineage>
</organism>
<keyword evidence="3" id="KW-1185">Reference proteome</keyword>
<dbReference type="InterPro" id="IPR011990">
    <property type="entry name" value="TPR-like_helical_dom_sf"/>
</dbReference>
<sequence>MSGTLRPGPDTPPTTPPVSNAMDGGTAYGPVVQAGTISGLHLHPAAPAVPPVPRQLPAAAPLWVDRREDLAWLHRACGHNRDEVTVAVVWGPGGAGKTALASRFLRTLPATGDEPHLYVDLRGHNAADPVTPVAALARFLADLGVAGTHVPSTADGLAAMWRTVTAGRRIAQVRPLIPGGPAARVVVTSRTRLDGLVVDGAEIRRLGPLPQRAAVDLLVRRTRRTSTADRAAAGRIAHACAGMPLALHTVAAQHTLNPALPLQRLADRLTANGGGRAQASARPGPYDPEHDQEHAVQMSISSTYQVLPELTRTAYQRLGALPATILDTGTVAAACDLTPAQANWVLTSLDQAGLLQSARPAGPPQDAGRYTPGGVYRFPDPVREHARATAEHGLGQADRDDAVLCWAQWLLAAATDAESFLTPCHRRLERVPVPPTYVSPFVLPDPGQEDTAAAGRAVTDWLEVRWPDLTAAAHAASALRRPDLAWQLVDAVWPVIKLRRPADAVTLLLGTGLPAARADGNGTAARRMLTTAAGRLRHAGDYPSAIRLADEARASADAAGDPRDLGQAAHEAGAIHLEAGRPVQAVPLLREALAARSAVGDPRGAALTRILLGNAASGTGDHNGARDQLGQALRDLTALGERYEAARAMAYLGRAHRQAGRYTDSETWLRAAAQQLTQSGSAHWPAHIQEFLGETAEAQGRTDQALTHYRTALAAYRDLHATRDTHRLQTAIARLGAGQ</sequence>
<evidence type="ECO:0000313" key="2">
    <source>
        <dbReference type="EMBL" id="SFF75222.1"/>
    </source>
</evidence>
<reference evidence="2 3" key="1">
    <citation type="submission" date="2016-10" db="EMBL/GenBank/DDBJ databases">
        <authorList>
            <person name="de Groot N.N."/>
        </authorList>
    </citation>
    <scope>NUCLEOTIDE SEQUENCE [LARGE SCALE GENOMIC DNA]</scope>
    <source>
        <strain evidence="2 3">CGMCC 4.3510</strain>
    </source>
</reference>
<dbReference type="AlphaFoldDB" id="A0A1I2L7B5"/>
<dbReference type="RefSeq" id="WP_093717225.1">
    <property type="nucleotide sequence ID" value="NZ_FONG01000027.1"/>
</dbReference>
<dbReference type="Gene3D" id="1.25.40.10">
    <property type="entry name" value="Tetratricopeptide repeat domain"/>
    <property type="match status" value="1"/>
</dbReference>
<dbReference type="SUPFAM" id="SSF52540">
    <property type="entry name" value="P-loop containing nucleoside triphosphate hydrolases"/>
    <property type="match status" value="1"/>
</dbReference>
<proteinExistence type="predicted"/>
<dbReference type="STRING" id="380248.SAMN05216251_12755"/>
<evidence type="ECO:0000313" key="3">
    <source>
        <dbReference type="Proteomes" id="UP000199323"/>
    </source>
</evidence>
<accession>A0A1I2L7B5</accession>
<dbReference type="EMBL" id="FONG01000027">
    <property type="protein sequence ID" value="SFF75222.1"/>
    <property type="molecule type" value="Genomic_DNA"/>
</dbReference>
<dbReference type="PANTHER" id="PTHR47691">
    <property type="entry name" value="REGULATOR-RELATED"/>
    <property type="match status" value="1"/>
</dbReference>
<name>A0A1I2L7B5_9ACTN</name>
<dbReference type="Pfam" id="PF13424">
    <property type="entry name" value="TPR_12"/>
    <property type="match status" value="2"/>
</dbReference>
<feature type="region of interest" description="Disordered" evidence="1">
    <location>
        <begin position="1"/>
        <end position="27"/>
    </location>
</feature>
<dbReference type="InterPro" id="IPR027417">
    <property type="entry name" value="P-loop_NTPase"/>
</dbReference>
<protein>
    <submittedName>
        <fullName evidence="2">Tetratricopeptide repeat-containing protein</fullName>
    </submittedName>
</protein>
<dbReference type="SUPFAM" id="SSF48452">
    <property type="entry name" value="TPR-like"/>
    <property type="match status" value="2"/>
</dbReference>
<dbReference type="OrthoDB" id="3311584at2"/>
<dbReference type="InterPro" id="IPR019734">
    <property type="entry name" value="TPR_rpt"/>
</dbReference>
<feature type="region of interest" description="Disordered" evidence="1">
    <location>
        <begin position="272"/>
        <end position="291"/>
    </location>
</feature>
<dbReference type="PANTHER" id="PTHR47691:SF3">
    <property type="entry name" value="HTH-TYPE TRANSCRIPTIONAL REGULATOR RV0890C-RELATED"/>
    <property type="match status" value="1"/>
</dbReference>
<dbReference type="Proteomes" id="UP000199323">
    <property type="component" value="Unassembled WGS sequence"/>
</dbReference>